<protein>
    <recommendedName>
        <fullName evidence="8">LPS-assembly lipoprotein LptE</fullName>
    </recommendedName>
</protein>
<dbReference type="Pfam" id="PF04390">
    <property type="entry name" value="LptE"/>
    <property type="match status" value="1"/>
</dbReference>
<evidence type="ECO:0000256" key="3">
    <source>
        <dbReference type="ARBA" id="ARBA00023139"/>
    </source>
</evidence>
<proteinExistence type="predicted"/>
<keyword evidence="2" id="KW-0472">Membrane</keyword>
<dbReference type="PROSITE" id="PS51257">
    <property type="entry name" value="PROKAR_LIPOPROTEIN"/>
    <property type="match status" value="1"/>
</dbReference>
<name>A0AAE2YMH2_9PROT</name>
<keyword evidence="3" id="KW-0564">Palmitate</keyword>
<evidence type="ECO:0000256" key="5">
    <source>
        <dbReference type="ARBA" id="ARBA00023288"/>
    </source>
</evidence>
<dbReference type="GO" id="GO:0043165">
    <property type="term" value="P:Gram-negative-bacterium-type cell outer membrane assembly"/>
    <property type="evidence" value="ECO:0007669"/>
    <property type="project" value="InterPro"/>
</dbReference>
<dbReference type="Gene3D" id="3.30.160.150">
    <property type="entry name" value="Lipoprotein like domain"/>
    <property type="match status" value="1"/>
</dbReference>
<evidence type="ECO:0000256" key="4">
    <source>
        <dbReference type="ARBA" id="ARBA00023237"/>
    </source>
</evidence>
<evidence type="ECO:0008006" key="8">
    <source>
        <dbReference type="Google" id="ProtNLM"/>
    </source>
</evidence>
<sequence>MQRRQFLIALGSLSLLGGCGFHLPGGSTIPVRLRGLRVEASGPAGGQLAQAVERALERDGNVARADGPVLRLDNISLNQRAISISPSTGAALEFLNTLRGSVWVQRGKKILLPAEPLLVEQSFTYNSGSPLATNEQQIESQQQLFAEAARVVLRRVLLAPALR</sequence>
<organism evidence="6 7">
    <name type="scientific">Igneacidithiobacillus copahuensis</name>
    <dbReference type="NCBI Taxonomy" id="2724909"/>
    <lineage>
        <taxon>Bacteria</taxon>
        <taxon>Pseudomonadati</taxon>
        <taxon>Pseudomonadota</taxon>
        <taxon>Acidithiobacillia</taxon>
        <taxon>Acidithiobacillales</taxon>
        <taxon>Acidithiobacillaceae</taxon>
        <taxon>Igneacidithiobacillus</taxon>
    </lineage>
</organism>
<dbReference type="GO" id="GO:0019867">
    <property type="term" value="C:outer membrane"/>
    <property type="evidence" value="ECO:0007669"/>
    <property type="project" value="InterPro"/>
</dbReference>
<keyword evidence="5" id="KW-0449">Lipoprotein</keyword>
<dbReference type="RefSeq" id="WP_215871329.1">
    <property type="nucleotide sequence ID" value="NZ_JAAXYO010000012.1"/>
</dbReference>
<gene>
    <name evidence="6" type="ORF">HFQ13_00565</name>
</gene>
<dbReference type="InterPro" id="IPR007485">
    <property type="entry name" value="LPS_assembly_LptE"/>
</dbReference>
<dbReference type="Proteomes" id="UP001197378">
    <property type="component" value="Unassembled WGS sequence"/>
</dbReference>
<dbReference type="PANTHER" id="PTHR38098">
    <property type="entry name" value="LPS-ASSEMBLY LIPOPROTEIN LPTE"/>
    <property type="match status" value="1"/>
</dbReference>
<comment type="caution">
    <text evidence="6">The sequence shown here is derived from an EMBL/GenBank/DDBJ whole genome shotgun (WGS) entry which is preliminary data.</text>
</comment>
<dbReference type="GO" id="GO:0015920">
    <property type="term" value="P:lipopolysaccharide transport"/>
    <property type="evidence" value="ECO:0007669"/>
    <property type="project" value="TreeGrafter"/>
</dbReference>
<dbReference type="AlphaFoldDB" id="A0AAE2YMH2"/>
<reference evidence="6" key="1">
    <citation type="journal article" date="2021" name="ISME J.">
        <title>Genomic evolution of the class Acidithiobacillia: deep-branching Proteobacteria living in extreme acidic conditions.</title>
        <authorList>
            <person name="Moya-Beltran A."/>
            <person name="Beard S."/>
            <person name="Rojas-Villalobos C."/>
            <person name="Issotta F."/>
            <person name="Gallardo Y."/>
            <person name="Ulloa R."/>
            <person name="Giaveno A."/>
            <person name="Degli Esposti M."/>
            <person name="Johnson D.B."/>
            <person name="Quatrini R."/>
        </authorList>
    </citation>
    <scope>NUCLEOTIDE SEQUENCE</scope>
    <source>
        <strain evidence="6">VAN18-1</strain>
    </source>
</reference>
<dbReference type="GO" id="GO:1990351">
    <property type="term" value="C:transporter complex"/>
    <property type="evidence" value="ECO:0007669"/>
    <property type="project" value="TreeGrafter"/>
</dbReference>
<evidence type="ECO:0000256" key="1">
    <source>
        <dbReference type="ARBA" id="ARBA00022729"/>
    </source>
</evidence>
<keyword evidence="7" id="KW-1185">Reference proteome</keyword>
<accession>A0AAE2YMH2</accession>
<dbReference type="GO" id="GO:0001530">
    <property type="term" value="F:lipopolysaccharide binding"/>
    <property type="evidence" value="ECO:0007669"/>
    <property type="project" value="TreeGrafter"/>
</dbReference>
<dbReference type="PANTHER" id="PTHR38098:SF1">
    <property type="entry name" value="LPS-ASSEMBLY LIPOPROTEIN LPTE"/>
    <property type="match status" value="1"/>
</dbReference>
<evidence type="ECO:0000313" key="7">
    <source>
        <dbReference type="Proteomes" id="UP001197378"/>
    </source>
</evidence>
<evidence type="ECO:0000256" key="2">
    <source>
        <dbReference type="ARBA" id="ARBA00023136"/>
    </source>
</evidence>
<dbReference type="EMBL" id="JAAXYO010000012">
    <property type="protein sequence ID" value="MBU2786722.1"/>
    <property type="molecule type" value="Genomic_DNA"/>
</dbReference>
<evidence type="ECO:0000313" key="6">
    <source>
        <dbReference type="EMBL" id="MBU2786722.1"/>
    </source>
</evidence>
<keyword evidence="1" id="KW-0732">Signal</keyword>
<keyword evidence="4" id="KW-0998">Cell outer membrane</keyword>